<comment type="caution">
    <text evidence="4">The sequence shown here is derived from an EMBL/GenBank/DDBJ whole genome shotgun (WGS) entry which is preliminary data.</text>
</comment>
<dbReference type="PANTHER" id="PTHR43586">
    <property type="entry name" value="CYSTEINE DESULFURASE"/>
    <property type="match status" value="1"/>
</dbReference>
<dbReference type="Gene3D" id="3.40.640.10">
    <property type="entry name" value="Type I PLP-dependent aspartate aminotransferase-like (Major domain)"/>
    <property type="match status" value="1"/>
</dbReference>
<dbReference type="PATRIC" id="fig|1938.3.peg.2008"/>
<organism evidence="4 5">
    <name type="scientific">Streptomyces viridochromogenes</name>
    <dbReference type="NCBI Taxonomy" id="1938"/>
    <lineage>
        <taxon>Bacteria</taxon>
        <taxon>Bacillati</taxon>
        <taxon>Actinomycetota</taxon>
        <taxon>Actinomycetes</taxon>
        <taxon>Kitasatosporales</taxon>
        <taxon>Streptomycetaceae</taxon>
        <taxon>Streptomyces</taxon>
    </lineage>
</organism>
<gene>
    <name evidence="4" type="ORF">ACM01_19320</name>
</gene>
<dbReference type="InterPro" id="IPR000192">
    <property type="entry name" value="Aminotrans_V_dom"/>
</dbReference>
<keyword evidence="2" id="KW-0663">Pyridoxal phosphate</keyword>
<dbReference type="Pfam" id="PF00266">
    <property type="entry name" value="Aminotran_5"/>
    <property type="match status" value="1"/>
</dbReference>
<evidence type="ECO:0000313" key="5">
    <source>
        <dbReference type="Proteomes" id="UP000037432"/>
    </source>
</evidence>
<dbReference type="OrthoDB" id="7592443at2"/>
<dbReference type="InterPro" id="IPR015424">
    <property type="entry name" value="PyrdxlP-dep_Trfase"/>
</dbReference>
<evidence type="ECO:0000256" key="1">
    <source>
        <dbReference type="ARBA" id="ARBA00001933"/>
    </source>
</evidence>
<dbReference type="Gene3D" id="3.90.1150.10">
    <property type="entry name" value="Aspartate Aminotransferase, domain 1"/>
    <property type="match status" value="1"/>
</dbReference>
<dbReference type="AlphaFoldDB" id="A0A0J7ZBD3"/>
<accession>A0A0J7ZBD3</accession>
<sequence>MQFVRGQFAYLERDPHGARRLFFENSGGSLRLRKASERALEISHYPDGSSRPHKAARELAGLQDQGEADLRAFFGGDASGALLPTATASQAMFVVIRAVAENVSGTNIVTTAIEHPSSYDACVRYAHRTGQELRVAQPDRTTGGVDPSAIADLVDSGTSLVSVIATSNISGTITDIPAVIKAARAKNPHVYTIVDAVQYAPHGVIDATAWEVDAVNIAPYKMFGDRGHAFTYLSQRLAQLDHDRVGGAGNDTWAMGSAAPAAFAGFSAIMDYLVAVGGTRAGTGRREGIVAGMRAIQGHEQALLHTLIEGTAQQTGLRDMPGVHVHFADRVASSARDLIVPLTFDHRSCADAVRAYEELGVIVYERVATSHYSERILRSLGLEEVVRVSPLHCHSLEEAERFLTVTEKIAQPETG</sequence>
<dbReference type="InterPro" id="IPR015422">
    <property type="entry name" value="PyrdxlP-dep_Trfase_small"/>
</dbReference>
<evidence type="ECO:0000256" key="2">
    <source>
        <dbReference type="ARBA" id="ARBA00022898"/>
    </source>
</evidence>
<protein>
    <recommendedName>
        <fullName evidence="3">Aminotransferase class V domain-containing protein</fullName>
    </recommendedName>
</protein>
<evidence type="ECO:0000313" key="4">
    <source>
        <dbReference type="EMBL" id="KMS73406.1"/>
    </source>
</evidence>
<reference evidence="4 5" key="1">
    <citation type="submission" date="2015-06" db="EMBL/GenBank/DDBJ databases">
        <authorList>
            <person name="Ju K.-S."/>
            <person name="Doroghazi J.R."/>
            <person name="Metcalf W.W."/>
        </authorList>
    </citation>
    <scope>NUCLEOTIDE SEQUENCE [LARGE SCALE GENOMIC DNA]</scope>
    <source>
        <strain evidence="4 5">NRRL 3414</strain>
    </source>
</reference>
<dbReference type="EMBL" id="LFNT01000020">
    <property type="protein sequence ID" value="KMS73406.1"/>
    <property type="molecule type" value="Genomic_DNA"/>
</dbReference>
<proteinExistence type="predicted"/>
<evidence type="ECO:0000259" key="3">
    <source>
        <dbReference type="Pfam" id="PF00266"/>
    </source>
</evidence>
<dbReference type="InterPro" id="IPR015421">
    <property type="entry name" value="PyrdxlP-dep_Trfase_major"/>
</dbReference>
<dbReference type="PANTHER" id="PTHR43586:SF8">
    <property type="entry name" value="CYSTEINE DESULFURASE 1, CHLOROPLASTIC"/>
    <property type="match status" value="1"/>
</dbReference>
<comment type="cofactor">
    <cofactor evidence="1">
        <name>pyridoxal 5'-phosphate</name>
        <dbReference type="ChEBI" id="CHEBI:597326"/>
    </cofactor>
</comment>
<dbReference type="SUPFAM" id="SSF53383">
    <property type="entry name" value="PLP-dependent transferases"/>
    <property type="match status" value="1"/>
</dbReference>
<feature type="domain" description="Aminotransferase class V" evidence="3">
    <location>
        <begin position="37"/>
        <end position="398"/>
    </location>
</feature>
<dbReference type="Proteomes" id="UP000037432">
    <property type="component" value="Unassembled WGS sequence"/>
</dbReference>
<name>A0A0J7ZBD3_STRVR</name>